<sequence length="103" mass="11547">MQVLLPGKPFLFPFPWLTLIPYSVLKSEFISSCKPSLVFPPTLLWGMFPVLPSHDAGLFVCLSSQLWIIKRQRLSSSNPQHLAWAWSDGSSGHAFEQMTGNIS</sequence>
<reference evidence="1" key="1">
    <citation type="submission" date="2023-04" db="EMBL/GenBank/DDBJ databases">
        <authorList>
            <consortium name="ELIXIR-Norway"/>
        </authorList>
    </citation>
    <scope>NUCLEOTIDE SEQUENCE [LARGE SCALE GENOMIC DNA]</scope>
</reference>
<dbReference type="Proteomes" id="UP001176941">
    <property type="component" value="Chromosome X"/>
</dbReference>
<accession>A0ABN9A302</accession>
<protein>
    <submittedName>
        <fullName evidence="1">Uncharacterized protein</fullName>
    </submittedName>
</protein>
<organism evidence="1 2">
    <name type="scientific">Rangifer tarandus platyrhynchus</name>
    <name type="common">Svalbard reindeer</name>
    <dbReference type="NCBI Taxonomy" id="3082113"/>
    <lineage>
        <taxon>Eukaryota</taxon>
        <taxon>Metazoa</taxon>
        <taxon>Chordata</taxon>
        <taxon>Craniata</taxon>
        <taxon>Vertebrata</taxon>
        <taxon>Euteleostomi</taxon>
        <taxon>Mammalia</taxon>
        <taxon>Eutheria</taxon>
        <taxon>Laurasiatheria</taxon>
        <taxon>Artiodactyla</taxon>
        <taxon>Ruminantia</taxon>
        <taxon>Pecora</taxon>
        <taxon>Cervidae</taxon>
        <taxon>Odocoileinae</taxon>
        <taxon>Rangifer</taxon>
    </lineage>
</organism>
<keyword evidence="2" id="KW-1185">Reference proteome</keyword>
<evidence type="ECO:0000313" key="2">
    <source>
        <dbReference type="Proteomes" id="UP001176941"/>
    </source>
</evidence>
<evidence type="ECO:0000313" key="1">
    <source>
        <dbReference type="EMBL" id="CAI9180640.1"/>
    </source>
</evidence>
<dbReference type="EMBL" id="OX460343">
    <property type="protein sequence ID" value="CAI9180640.1"/>
    <property type="molecule type" value="Genomic_DNA"/>
</dbReference>
<gene>
    <name evidence="1" type="ORF">MRATA1EN1_LOCUS29602</name>
</gene>
<name>A0ABN9A302_RANTA</name>
<proteinExistence type="predicted"/>